<protein>
    <submittedName>
        <fullName evidence="3">Uncharacterized protein</fullName>
    </submittedName>
</protein>
<comment type="caution">
    <text evidence="3">The sequence shown here is derived from an EMBL/GenBank/DDBJ whole genome shotgun (WGS) entry which is preliminary data.</text>
</comment>
<accession>A0A5C6BVY8</accession>
<dbReference type="OrthoDB" id="9965208at2"/>
<keyword evidence="4" id="KW-1185">Reference proteome</keyword>
<dbReference type="Proteomes" id="UP000320735">
    <property type="component" value="Unassembled WGS sequence"/>
</dbReference>
<dbReference type="EMBL" id="SJPP01000001">
    <property type="protein sequence ID" value="TWU14894.1"/>
    <property type="molecule type" value="Genomic_DNA"/>
</dbReference>
<organism evidence="3 4">
    <name type="scientific">Symmachiella macrocystis</name>
    <dbReference type="NCBI Taxonomy" id="2527985"/>
    <lineage>
        <taxon>Bacteria</taxon>
        <taxon>Pseudomonadati</taxon>
        <taxon>Planctomycetota</taxon>
        <taxon>Planctomycetia</taxon>
        <taxon>Planctomycetales</taxon>
        <taxon>Planctomycetaceae</taxon>
        <taxon>Symmachiella</taxon>
    </lineage>
</organism>
<evidence type="ECO:0000313" key="3">
    <source>
        <dbReference type="EMBL" id="TWU14894.1"/>
    </source>
</evidence>
<reference evidence="3 4" key="1">
    <citation type="submission" date="2019-02" db="EMBL/GenBank/DDBJ databases">
        <title>Deep-cultivation of Planctomycetes and their phenomic and genomic characterization uncovers novel biology.</title>
        <authorList>
            <person name="Wiegand S."/>
            <person name="Jogler M."/>
            <person name="Boedeker C."/>
            <person name="Pinto D."/>
            <person name="Vollmers J."/>
            <person name="Rivas-Marin E."/>
            <person name="Kohn T."/>
            <person name="Peeters S.H."/>
            <person name="Heuer A."/>
            <person name="Rast P."/>
            <person name="Oberbeckmann S."/>
            <person name="Bunk B."/>
            <person name="Jeske O."/>
            <person name="Meyerdierks A."/>
            <person name="Storesund J.E."/>
            <person name="Kallscheuer N."/>
            <person name="Luecker S."/>
            <person name="Lage O.M."/>
            <person name="Pohl T."/>
            <person name="Merkel B.J."/>
            <person name="Hornburger P."/>
            <person name="Mueller R.-W."/>
            <person name="Bruemmer F."/>
            <person name="Labrenz M."/>
            <person name="Spormann A.M."/>
            <person name="Op Den Camp H."/>
            <person name="Overmann J."/>
            <person name="Amann R."/>
            <person name="Jetten M.S.M."/>
            <person name="Mascher T."/>
            <person name="Medema M.H."/>
            <person name="Devos D.P."/>
            <person name="Kaster A.-K."/>
            <person name="Ovreas L."/>
            <person name="Rohde M."/>
            <person name="Galperin M.Y."/>
            <person name="Jogler C."/>
        </authorList>
    </citation>
    <scope>NUCLEOTIDE SEQUENCE [LARGE SCALE GENOMIC DNA]</scope>
    <source>
        <strain evidence="3 4">CA54</strain>
    </source>
</reference>
<evidence type="ECO:0000256" key="1">
    <source>
        <dbReference type="SAM" id="Coils"/>
    </source>
</evidence>
<gene>
    <name evidence="3" type="ORF">CA54_37640</name>
</gene>
<name>A0A5C6BVY8_9PLAN</name>
<feature type="coiled-coil region" evidence="1">
    <location>
        <begin position="33"/>
        <end position="88"/>
    </location>
</feature>
<dbReference type="AlphaFoldDB" id="A0A5C6BVY8"/>
<keyword evidence="1" id="KW-0175">Coiled coil</keyword>
<dbReference type="RefSeq" id="WP_146372150.1">
    <property type="nucleotide sequence ID" value="NZ_SJPP01000001.1"/>
</dbReference>
<keyword evidence="2" id="KW-0472">Membrane</keyword>
<sequence length="91" mass="10174">MADDRRSGPVSLGCGTLIVIGLIVLIFSGGGRIQQMNDDLSNMRTDINNLRAVIEKQNQTSEDQTRAIEKQTQEIREFKNAMSQEQKVPQP</sequence>
<proteinExistence type="predicted"/>
<keyword evidence="2" id="KW-1133">Transmembrane helix</keyword>
<evidence type="ECO:0000256" key="2">
    <source>
        <dbReference type="SAM" id="Phobius"/>
    </source>
</evidence>
<feature type="transmembrane region" description="Helical" evidence="2">
    <location>
        <begin position="6"/>
        <end position="27"/>
    </location>
</feature>
<evidence type="ECO:0000313" key="4">
    <source>
        <dbReference type="Proteomes" id="UP000320735"/>
    </source>
</evidence>
<keyword evidence="2" id="KW-0812">Transmembrane</keyword>